<proteinExistence type="predicted"/>
<reference evidence="2 3" key="2">
    <citation type="submission" date="2018-11" db="EMBL/GenBank/DDBJ databases">
        <authorList>
            <consortium name="Pathogen Informatics"/>
        </authorList>
    </citation>
    <scope>NUCLEOTIDE SEQUENCE [LARGE SCALE GENOMIC DNA]</scope>
</reference>
<dbReference type="PANTHER" id="PTHR46421:SF1">
    <property type="entry name" value="PROGRAMMED CELL DEATH PROTEIN 2-LIKE"/>
    <property type="match status" value="1"/>
</dbReference>
<gene>
    <name evidence="2" type="ORF">HNAJ_LOCUS13407</name>
</gene>
<dbReference type="PANTHER" id="PTHR46421">
    <property type="entry name" value="PROGRAMMED CELL DEATH PROTEIN 2-LIKE"/>
    <property type="match status" value="1"/>
</dbReference>
<name>A0A0R3TZY4_RODNA</name>
<accession>A0A0R3TZY4</accession>
<dbReference type="WBParaSite" id="HNAJ_0001343301-mRNA-1">
    <property type="protein sequence ID" value="HNAJ_0001343301-mRNA-1"/>
    <property type="gene ID" value="HNAJ_0001343301"/>
</dbReference>
<evidence type="ECO:0000313" key="2">
    <source>
        <dbReference type="EMBL" id="VDO15833.1"/>
    </source>
</evidence>
<evidence type="ECO:0000313" key="4">
    <source>
        <dbReference type="WBParaSite" id="HNAJ_0001343301-mRNA-1"/>
    </source>
</evidence>
<dbReference type="OrthoDB" id="366284at2759"/>
<dbReference type="GO" id="GO:0005737">
    <property type="term" value="C:cytoplasm"/>
    <property type="evidence" value="ECO:0007669"/>
    <property type="project" value="InterPro"/>
</dbReference>
<dbReference type="STRING" id="102285.A0A0R3TZY4"/>
<dbReference type="InterPro" id="IPR007320">
    <property type="entry name" value="PDCD2_C"/>
</dbReference>
<dbReference type="EMBL" id="UZAE01015382">
    <property type="protein sequence ID" value="VDO15833.1"/>
    <property type="molecule type" value="Genomic_DNA"/>
</dbReference>
<dbReference type="InterPro" id="IPR052815">
    <property type="entry name" value="PDCD2-like_regulator"/>
</dbReference>
<sequence length="322" mass="37114">MATVFCGFPDEETAQQQPTVIDSYLGGVPTTFSNSEMCCSAPLCPTCGEPMYFVLQLYCPIDNNNRNLYFYTCPNRECQVNGRFFRVFRFTTNEPEKKDEKTSVFSNNDWNFDFDDIEEGKMELDHVSTPPDETRKSRPLDNLASPFKCFYITVLEDEVQDSSRTENLPSWVLDYKAEDEFIEEDEKIEGVTALTPLYSQYIASRDPSTGLEPIRYAFEGRPIFTSAPPSDEWESQLFCSKCQRMRVFEVQLFPTINNYLHFKKNRSAKVPKSPFNALWPLNFSTLMVFSCQVDCQSTFEEWVEECVLVQTEEGESVFVGST</sequence>
<evidence type="ECO:0000313" key="3">
    <source>
        <dbReference type="Proteomes" id="UP000278807"/>
    </source>
</evidence>
<feature type="domain" description="Programmed cell death protein 2 C-terminal" evidence="1">
    <location>
        <begin position="214"/>
        <end position="310"/>
    </location>
</feature>
<keyword evidence="3" id="KW-1185">Reference proteome</keyword>
<evidence type="ECO:0000259" key="1">
    <source>
        <dbReference type="Pfam" id="PF04194"/>
    </source>
</evidence>
<dbReference type="Proteomes" id="UP000278807">
    <property type="component" value="Unassembled WGS sequence"/>
</dbReference>
<dbReference type="AlphaFoldDB" id="A0A0R3TZY4"/>
<protein>
    <submittedName>
        <fullName evidence="4">PDCD2_C domain-containing protein</fullName>
    </submittedName>
</protein>
<dbReference type="Pfam" id="PF04194">
    <property type="entry name" value="PDCD2_C"/>
    <property type="match status" value="1"/>
</dbReference>
<reference evidence="4" key="1">
    <citation type="submission" date="2017-02" db="UniProtKB">
        <authorList>
            <consortium name="WormBaseParasite"/>
        </authorList>
    </citation>
    <scope>IDENTIFICATION</scope>
</reference>
<organism evidence="4">
    <name type="scientific">Rodentolepis nana</name>
    <name type="common">Dwarf tapeworm</name>
    <name type="synonym">Hymenolepis nana</name>
    <dbReference type="NCBI Taxonomy" id="102285"/>
    <lineage>
        <taxon>Eukaryota</taxon>
        <taxon>Metazoa</taxon>
        <taxon>Spiralia</taxon>
        <taxon>Lophotrochozoa</taxon>
        <taxon>Platyhelminthes</taxon>
        <taxon>Cestoda</taxon>
        <taxon>Eucestoda</taxon>
        <taxon>Cyclophyllidea</taxon>
        <taxon>Hymenolepididae</taxon>
        <taxon>Rodentolepis</taxon>
    </lineage>
</organism>